<reference evidence="3" key="1">
    <citation type="journal article" date="2019" name="Int. J. Syst. Evol. Microbiol.">
        <title>The Global Catalogue of Microorganisms (GCM) 10K type strain sequencing project: providing services to taxonomists for standard genome sequencing and annotation.</title>
        <authorList>
            <consortium name="The Broad Institute Genomics Platform"/>
            <consortium name="The Broad Institute Genome Sequencing Center for Infectious Disease"/>
            <person name="Wu L."/>
            <person name="Ma J."/>
        </authorList>
    </citation>
    <scope>NUCLEOTIDE SEQUENCE [LARGE SCALE GENOMIC DNA]</scope>
    <source>
        <strain evidence="3">JCM 6305</strain>
    </source>
</reference>
<dbReference type="Pfam" id="PF10041">
    <property type="entry name" value="DUF2277"/>
    <property type="match status" value="1"/>
</dbReference>
<evidence type="ECO:0000313" key="2">
    <source>
        <dbReference type="EMBL" id="GAA2436107.1"/>
    </source>
</evidence>
<protein>
    <recommendedName>
        <fullName evidence="4">DUF2277 domain-containing protein</fullName>
    </recommendedName>
</protein>
<sequence>MAPARSPTLSWSRASAATTAHWRTPNAAATSTIPAGCPPAAPTARQHAATADAGAARERFPRSLPPPRRPRHTGGMCRSIKTLRPPMTPEATDEDVRAAALQYVRKVSGFRAPAAHNRAAFERAVEAVAEATRHLLDDLEVRGRGPADRSSARS</sequence>
<proteinExistence type="predicted"/>
<dbReference type="Proteomes" id="UP001501638">
    <property type="component" value="Unassembled WGS sequence"/>
</dbReference>
<dbReference type="EMBL" id="BAAASZ010000017">
    <property type="protein sequence ID" value="GAA2436107.1"/>
    <property type="molecule type" value="Genomic_DNA"/>
</dbReference>
<name>A0ABP5WU13_9ACTN</name>
<evidence type="ECO:0008006" key="4">
    <source>
        <dbReference type="Google" id="ProtNLM"/>
    </source>
</evidence>
<dbReference type="InterPro" id="IPR018735">
    <property type="entry name" value="DUF2277"/>
</dbReference>
<keyword evidence="3" id="KW-1185">Reference proteome</keyword>
<accession>A0ABP5WU13</accession>
<comment type="caution">
    <text evidence="2">The sequence shown here is derived from an EMBL/GenBank/DDBJ whole genome shotgun (WGS) entry which is preliminary data.</text>
</comment>
<feature type="compositionally biased region" description="Low complexity" evidence="1">
    <location>
        <begin position="42"/>
        <end position="54"/>
    </location>
</feature>
<feature type="compositionally biased region" description="Polar residues" evidence="1">
    <location>
        <begin position="7"/>
        <end position="18"/>
    </location>
</feature>
<feature type="region of interest" description="Disordered" evidence="1">
    <location>
        <begin position="1"/>
        <end position="92"/>
    </location>
</feature>
<evidence type="ECO:0000256" key="1">
    <source>
        <dbReference type="SAM" id="MobiDB-lite"/>
    </source>
</evidence>
<gene>
    <name evidence="2" type="ORF">GCM10010405_19060</name>
</gene>
<evidence type="ECO:0000313" key="3">
    <source>
        <dbReference type="Proteomes" id="UP001501638"/>
    </source>
</evidence>
<organism evidence="2 3">
    <name type="scientific">Streptomyces macrosporus</name>
    <dbReference type="NCBI Taxonomy" id="44032"/>
    <lineage>
        <taxon>Bacteria</taxon>
        <taxon>Bacillati</taxon>
        <taxon>Actinomycetota</taxon>
        <taxon>Actinomycetes</taxon>
        <taxon>Kitasatosporales</taxon>
        <taxon>Streptomycetaceae</taxon>
        <taxon>Streptomyces</taxon>
    </lineage>
</organism>